<evidence type="ECO:0000256" key="2">
    <source>
        <dbReference type="ARBA" id="ARBA00022692"/>
    </source>
</evidence>
<feature type="transmembrane region" description="Helical" evidence="5">
    <location>
        <begin position="200"/>
        <end position="229"/>
    </location>
</feature>
<sequence>MYIKTLATVGRVSNLPTVWTNILAAAVVAHNTASSQTNFVASDITQIVITLIALSFMYIAGMFLNDAFDSNWDKNNNNMRPIVCGEISRRRVWIIGYALLFSGLLLLLLQTVLLQKNETASLAALSLAGAIILYNGLHKKFPAAAFIMGFTRFGVYIISAALLASITTELIIVACGLLLYITGVTYLARQEQSNTNTLRWPVMLLATPVLLTITNSYAIPLYWLLLIIYSSWIITRLKNKIFVTKPDVKAGIGGLLAAIPLVDGLYLASVNAPIPAIICLFVFIIVPKLHQIISGT</sequence>
<dbReference type="InterPro" id="IPR044878">
    <property type="entry name" value="UbiA_sf"/>
</dbReference>
<keyword evidence="6" id="KW-0808">Transferase</keyword>
<dbReference type="GO" id="GO:0016020">
    <property type="term" value="C:membrane"/>
    <property type="evidence" value="ECO:0007669"/>
    <property type="project" value="UniProtKB-SubCell"/>
</dbReference>
<proteinExistence type="predicted"/>
<name>A0A3B0WG36_9ZZZZ</name>
<feature type="transmembrane region" description="Helical" evidence="5">
    <location>
        <begin position="144"/>
        <end position="164"/>
    </location>
</feature>
<keyword evidence="4 5" id="KW-0472">Membrane</keyword>
<feature type="transmembrane region" description="Helical" evidence="5">
    <location>
        <begin position="92"/>
        <end position="113"/>
    </location>
</feature>
<reference evidence="6" key="1">
    <citation type="submission" date="2018-06" db="EMBL/GenBank/DDBJ databases">
        <authorList>
            <person name="Zhirakovskaya E."/>
        </authorList>
    </citation>
    <scope>NUCLEOTIDE SEQUENCE</scope>
</reference>
<evidence type="ECO:0000313" key="6">
    <source>
        <dbReference type="EMBL" id="VAW51420.1"/>
    </source>
</evidence>
<feature type="transmembrane region" description="Helical" evidence="5">
    <location>
        <begin position="44"/>
        <end position="64"/>
    </location>
</feature>
<accession>A0A3B0WG36</accession>
<evidence type="ECO:0000256" key="1">
    <source>
        <dbReference type="ARBA" id="ARBA00004141"/>
    </source>
</evidence>
<dbReference type="Pfam" id="PF01040">
    <property type="entry name" value="UbiA"/>
    <property type="match status" value="1"/>
</dbReference>
<feature type="transmembrane region" description="Helical" evidence="5">
    <location>
        <begin position="265"/>
        <end position="286"/>
    </location>
</feature>
<dbReference type="GO" id="GO:0016765">
    <property type="term" value="F:transferase activity, transferring alkyl or aryl (other than methyl) groups"/>
    <property type="evidence" value="ECO:0007669"/>
    <property type="project" value="InterPro"/>
</dbReference>
<comment type="subcellular location">
    <subcellularLocation>
        <location evidence="1">Membrane</location>
        <topology evidence="1">Multi-pass membrane protein</topology>
    </subcellularLocation>
</comment>
<organism evidence="6">
    <name type="scientific">hydrothermal vent metagenome</name>
    <dbReference type="NCBI Taxonomy" id="652676"/>
    <lineage>
        <taxon>unclassified sequences</taxon>
        <taxon>metagenomes</taxon>
        <taxon>ecological metagenomes</taxon>
    </lineage>
</organism>
<dbReference type="Gene3D" id="1.10.357.140">
    <property type="entry name" value="UbiA prenyltransferase"/>
    <property type="match status" value="1"/>
</dbReference>
<gene>
    <name evidence="6" type="ORF">MNBD_GAMMA06-1190</name>
</gene>
<evidence type="ECO:0000256" key="3">
    <source>
        <dbReference type="ARBA" id="ARBA00022989"/>
    </source>
</evidence>
<keyword evidence="2 5" id="KW-0812">Transmembrane</keyword>
<feature type="transmembrane region" description="Helical" evidence="5">
    <location>
        <begin position="119"/>
        <end position="137"/>
    </location>
</feature>
<dbReference type="EMBL" id="UOFD01000030">
    <property type="protein sequence ID" value="VAW51420.1"/>
    <property type="molecule type" value="Genomic_DNA"/>
</dbReference>
<evidence type="ECO:0000256" key="4">
    <source>
        <dbReference type="ARBA" id="ARBA00023136"/>
    </source>
</evidence>
<dbReference type="AlphaFoldDB" id="A0A3B0WG36"/>
<keyword evidence="3 5" id="KW-1133">Transmembrane helix</keyword>
<protein>
    <submittedName>
        <fullName evidence="6">Aromatic prenyltransferase 1, UbiA family</fullName>
    </submittedName>
</protein>
<evidence type="ECO:0000256" key="5">
    <source>
        <dbReference type="SAM" id="Phobius"/>
    </source>
</evidence>
<feature type="transmembrane region" description="Helical" evidence="5">
    <location>
        <begin position="170"/>
        <end position="188"/>
    </location>
</feature>
<dbReference type="InterPro" id="IPR000537">
    <property type="entry name" value="UbiA_prenyltransferase"/>
</dbReference>